<dbReference type="EMBL" id="MORL01000004">
    <property type="protein sequence ID" value="OIN59384.1"/>
    <property type="molecule type" value="Genomic_DNA"/>
</dbReference>
<evidence type="ECO:0000259" key="7">
    <source>
        <dbReference type="Pfam" id="PF01593"/>
    </source>
</evidence>
<dbReference type="Gene3D" id="3.50.50.60">
    <property type="entry name" value="FAD/NAD(P)-binding domain"/>
    <property type="match status" value="1"/>
</dbReference>
<dbReference type="GO" id="GO:0009063">
    <property type="term" value="P:amino acid catabolic process"/>
    <property type="evidence" value="ECO:0007669"/>
    <property type="project" value="TreeGrafter"/>
</dbReference>
<dbReference type="InterPro" id="IPR002937">
    <property type="entry name" value="Amino_oxidase"/>
</dbReference>
<accession>A0A1S2VKU4</accession>
<evidence type="ECO:0000256" key="5">
    <source>
        <dbReference type="ARBA" id="ARBA00023070"/>
    </source>
</evidence>
<evidence type="ECO:0000256" key="4">
    <source>
        <dbReference type="ARBA" id="ARBA00017871"/>
    </source>
</evidence>
<evidence type="ECO:0000256" key="6">
    <source>
        <dbReference type="ARBA" id="ARBA00047321"/>
    </source>
</evidence>
<dbReference type="SUPFAM" id="SSF51905">
    <property type="entry name" value="FAD/NAD(P)-binding domain"/>
    <property type="match status" value="1"/>
</dbReference>
<evidence type="ECO:0000256" key="2">
    <source>
        <dbReference type="ARBA" id="ARBA00005833"/>
    </source>
</evidence>
<name>A0A1S2VKU4_9BACT</name>
<dbReference type="Pfam" id="PF01593">
    <property type="entry name" value="Amino_oxidase"/>
    <property type="match status" value="1"/>
</dbReference>
<dbReference type="PANTHER" id="PTHR10742:SF342">
    <property type="entry name" value="AMINE OXIDASE"/>
    <property type="match status" value="1"/>
</dbReference>
<proteinExistence type="inferred from homology"/>
<comment type="pathway">
    <text evidence="1">Plant hormone metabolism; auxin biosynthesis.</text>
</comment>
<sequence length="519" mass="57804">MLTRRDFLERSGLGSLGLMGLGMIPEAPANAFALERTVTGKKVLILGGGLAGLCSAYELGKLGYQCTILEARPRVGGRVWTVRKGTTETEIGGTAQTCQYDQGLFFNAGAGRIPHTHALTLHYCRELGVKLVPFLNVNESAYLYMEGSGPLANRAIRQREFHNDLRGFTAELLAKVANQQSLDSAMTKDDVEQLIGFLRMEGDLSPDLLYKTTERRGFKTPQGAGDKPGEFSDAHRLLDYIRSGIFHPSLSNYGEYTLYQQPPMLQPPGGMDEIPKAFEKHLTGKILYGAEISEIRKTQPGVRVVYTDKKTGAKKELTGDYAICAIPLPVLRKMQSDFSPAVQRAADFVPYVNTGKIGLSFKRRFWEEDDYIYGGLSKTNMDINQIIYPSQDIMGKGGVLWGYYNFNEKAVKLGNMSLKEREALALEQGGKIHPQYKQEFASSFSLAWQKIQYNQGGWANWSTEARNRHYKALTQPDDDIYFAGEHVSYLTAWMAGALESARMVVGQLHKRVSQTASKQ</sequence>
<dbReference type="InterPro" id="IPR050281">
    <property type="entry name" value="Flavin_monoamine_oxidase"/>
</dbReference>
<evidence type="ECO:0000313" key="9">
    <source>
        <dbReference type="Proteomes" id="UP000181790"/>
    </source>
</evidence>
<keyword evidence="9" id="KW-1185">Reference proteome</keyword>
<evidence type="ECO:0000256" key="3">
    <source>
        <dbReference type="ARBA" id="ARBA00012535"/>
    </source>
</evidence>
<comment type="catalytic activity">
    <reaction evidence="6">
        <text>L-tryptophan + O2 = indole-3-acetamide + CO2 + H2O</text>
        <dbReference type="Rhea" id="RHEA:16165"/>
        <dbReference type="ChEBI" id="CHEBI:15377"/>
        <dbReference type="ChEBI" id="CHEBI:15379"/>
        <dbReference type="ChEBI" id="CHEBI:16031"/>
        <dbReference type="ChEBI" id="CHEBI:16526"/>
        <dbReference type="ChEBI" id="CHEBI:57912"/>
        <dbReference type="EC" id="1.13.12.3"/>
    </reaction>
</comment>
<reference evidence="8 9" key="1">
    <citation type="submission" date="2016-10" db="EMBL/GenBank/DDBJ databases">
        <title>Arsenicibacter rosenii gen. nov., sp. nov., an efficient arsenic-methylating bacterium isolated from an arsenic-contaminated paddy soil.</title>
        <authorList>
            <person name="Huang K."/>
        </authorList>
    </citation>
    <scope>NUCLEOTIDE SEQUENCE [LARGE SCALE GENOMIC DNA]</scope>
    <source>
        <strain evidence="8 9">SM-1</strain>
    </source>
</reference>
<dbReference type="Gene3D" id="3.90.660.10">
    <property type="match status" value="1"/>
</dbReference>
<dbReference type="Gene3D" id="1.20.1440.240">
    <property type="match status" value="1"/>
</dbReference>
<dbReference type="PROSITE" id="PS51318">
    <property type="entry name" value="TAT"/>
    <property type="match status" value="1"/>
</dbReference>
<dbReference type="AlphaFoldDB" id="A0A1S2VKU4"/>
<organism evidence="8 9">
    <name type="scientific">Arsenicibacter rosenii</name>
    <dbReference type="NCBI Taxonomy" id="1750698"/>
    <lineage>
        <taxon>Bacteria</taxon>
        <taxon>Pseudomonadati</taxon>
        <taxon>Bacteroidota</taxon>
        <taxon>Cytophagia</taxon>
        <taxon>Cytophagales</taxon>
        <taxon>Spirosomataceae</taxon>
        <taxon>Arsenicibacter</taxon>
    </lineage>
</organism>
<evidence type="ECO:0000256" key="1">
    <source>
        <dbReference type="ARBA" id="ARBA00004814"/>
    </source>
</evidence>
<dbReference type="Proteomes" id="UP000181790">
    <property type="component" value="Unassembled WGS sequence"/>
</dbReference>
<dbReference type="EC" id="1.13.12.3" evidence="3"/>
<dbReference type="GO" id="GO:0001716">
    <property type="term" value="F:L-amino-acid oxidase activity"/>
    <property type="evidence" value="ECO:0007669"/>
    <property type="project" value="TreeGrafter"/>
</dbReference>
<feature type="domain" description="Amine oxidase" evidence="7">
    <location>
        <begin position="50"/>
        <end position="505"/>
    </location>
</feature>
<gene>
    <name evidence="8" type="ORF">BLX24_10435</name>
</gene>
<protein>
    <recommendedName>
        <fullName evidence="4">Tryptophan 2-monooxygenase</fullName>
        <ecNumber evidence="3">1.13.12.3</ecNumber>
    </recommendedName>
</protein>
<dbReference type="PANTHER" id="PTHR10742">
    <property type="entry name" value="FLAVIN MONOAMINE OXIDASE"/>
    <property type="match status" value="1"/>
</dbReference>
<dbReference type="GO" id="GO:0009851">
    <property type="term" value="P:auxin biosynthetic process"/>
    <property type="evidence" value="ECO:0007669"/>
    <property type="project" value="UniProtKB-KW"/>
</dbReference>
<dbReference type="RefSeq" id="WP_071503067.1">
    <property type="nucleotide sequence ID" value="NZ_MORL01000004.1"/>
</dbReference>
<evidence type="ECO:0000313" key="8">
    <source>
        <dbReference type="EMBL" id="OIN59384.1"/>
    </source>
</evidence>
<comment type="similarity">
    <text evidence="2">Belongs to the tryptophan 2-monooxygenase family.</text>
</comment>
<keyword evidence="5" id="KW-0073">Auxin biosynthesis</keyword>
<comment type="caution">
    <text evidence="8">The sequence shown here is derived from an EMBL/GenBank/DDBJ whole genome shotgun (WGS) entry which is preliminary data.</text>
</comment>
<dbReference type="GO" id="GO:0050361">
    <property type="term" value="F:tryptophan 2-monooxygenase activity"/>
    <property type="evidence" value="ECO:0007669"/>
    <property type="project" value="UniProtKB-EC"/>
</dbReference>
<dbReference type="InterPro" id="IPR036188">
    <property type="entry name" value="FAD/NAD-bd_sf"/>
</dbReference>
<dbReference type="InterPro" id="IPR006311">
    <property type="entry name" value="TAT_signal"/>
</dbReference>
<dbReference type="SUPFAM" id="SSF54373">
    <property type="entry name" value="FAD-linked reductases, C-terminal domain"/>
    <property type="match status" value="1"/>
</dbReference>
<dbReference type="OrthoDB" id="56323at2"/>